<comment type="caution">
    <text evidence="1">The sequence shown here is derived from an EMBL/GenBank/DDBJ whole genome shotgun (WGS) entry which is preliminary data.</text>
</comment>
<evidence type="ECO:0000313" key="1">
    <source>
        <dbReference type="EMBL" id="CAJ2640909.1"/>
    </source>
</evidence>
<sequence>MISWKCFCEHVGVKAPGTAKRTAFLPFVRSETVMVWTSPAGSRYEKVDSGSLSPTEMVAEILDEVENRRGFGLKRLSLRGRVKLEERVLVLGDKSDVVVEEERSLEKERDVSIDENFEVQSNSKNPIFSKQTVTQSRRVQYFENWMIFG</sequence>
<protein>
    <submittedName>
        <fullName evidence="1">Uncharacterized protein</fullName>
    </submittedName>
</protein>
<gene>
    <name evidence="1" type="ORF">MILVUS5_LOCUS10677</name>
</gene>
<reference evidence="1" key="1">
    <citation type="submission" date="2023-10" db="EMBL/GenBank/DDBJ databases">
        <authorList>
            <person name="Rodriguez Cubillos JULIANA M."/>
            <person name="De Vega J."/>
        </authorList>
    </citation>
    <scope>NUCLEOTIDE SEQUENCE</scope>
</reference>
<evidence type="ECO:0000313" key="2">
    <source>
        <dbReference type="Proteomes" id="UP001177021"/>
    </source>
</evidence>
<dbReference type="EMBL" id="CASHSV030000024">
    <property type="protein sequence ID" value="CAJ2640909.1"/>
    <property type="molecule type" value="Genomic_DNA"/>
</dbReference>
<name>A0ACB0J8J8_TRIPR</name>
<dbReference type="Proteomes" id="UP001177021">
    <property type="component" value="Unassembled WGS sequence"/>
</dbReference>
<organism evidence="1 2">
    <name type="scientific">Trifolium pratense</name>
    <name type="common">Red clover</name>
    <dbReference type="NCBI Taxonomy" id="57577"/>
    <lineage>
        <taxon>Eukaryota</taxon>
        <taxon>Viridiplantae</taxon>
        <taxon>Streptophyta</taxon>
        <taxon>Embryophyta</taxon>
        <taxon>Tracheophyta</taxon>
        <taxon>Spermatophyta</taxon>
        <taxon>Magnoliopsida</taxon>
        <taxon>eudicotyledons</taxon>
        <taxon>Gunneridae</taxon>
        <taxon>Pentapetalae</taxon>
        <taxon>rosids</taxon>
        <taxon>fabids</taxon>
        <taxon>Fabales</taxon>
        <taxon>Fabaceae</taxon>
        <taxon>Papilionoideae</taxon>
        <taxon>50 kb inversion clade</taxon>
        <taxon>NPAAA clade</taxon>
        <taxon>Hologalegina</taxon>
        <taxon>IRL clade</taxon>
        <taxon>Trifolieae</taxon>
        <taxon>Trifolium</taxon>
    </lineage>
</organism>
<accession>A0ACB0J8J8</accession>
<proteinExistence type="predicted"/>
<keyword evidence="2" id="KW-1185">Reference proteome</keyword>